<protein>
    <submittedName>
        <fullName evidence="3">Uncharacterized protein</fullName>
    </submittedName>
</protein>
<dbReference type="GeneID" id="28849522"/>
<feature type="signal peptide" evidence="2">
    <location>
        <begin position="1"/>
        <end position="27"/>
    </location>
</feature>
<comment type="caution">
    <text evidence="3">The sequence shown here is derived from an EMBL/GenBank/DDBJ whole genome shotgun (WGS) entry which is preliminary data.</text>
</comment>
<evidence type="ECO:0000313" key="4">
    <source>
        <dbReference type="Proteomes" id="UP000078397"/>
    </source>
</evidence>
<keyword evidence="4" id="KW-1185">Reference proteome</keyword>
<dbReference type="STRING" id="1380566.A0A179FK83"/>
<dbReference type="AlphaFoldDB" id="A0A179FK83"/>
<dbReference type="KEGG" id="pchm:VFPPC_06507"/>
<accession>A0A179FK83</accession>
<dbReference type="RefSeq" id="XP_018142723.1">
    <property type="nucleotide sequence ID" value="XM_018285528.1"/>
</dbReference>
<organism evidence="3 4">
    <name type="scientific">Pochonia chlamydosporia 170</name>
    <dbReference type="NCBI Taxonomy" id="1380566"/>
    <lineage>
        <taxon>Eukaryota</taxon>
        <taxon>Fungi</taxon>
        <taxon>Dikarya</taxon>
        <taxon>Ascomycota</taxon>
        <taxon>Pezizomycotina</taxon>
        <taxon>Sordariomycetes</taxon>
        <taxon>Hypocreomycetidae</taxon>
        <taxon>Hypocreales</taxon>
        <taxon>Clavicipitaceae</taxon>
        <taxon>Pochonia</taxon>
    </lineage>
</organism>
<name>A0A179FK83_METCM</name>
<evidence type="ECO:0000313" key="3">
    <source>
        <dbReference type="EMBL" id="OAQ65409.1"/>
    </source>
</evidence>
<evidence type="ECO:0000256" key="2">
    <source>
        <dbReference type="SAM" id="SignalP"/>
    </source>
</evidence>
<sequence>MATVKQRWHRLPLLYLACVLFVAMVAAQAEGTQSISSMSDYNALRPCAKSCFWRTSFNTRTKDELGSALKCQLKTTDFQTITVAMNDCFCRVDLQPSAYQSLSRCVDRYCSSNAYDLSSAGSLYNNYCTANGYIGNGGAKATGAGGSEPTRAQGGKNDPPIRTGGGGGNESSGQRMGPRSAAIAIGLVVVGFMTIA</sequence>
<dbReference type="EMBL" id="LSBJ02000005">
    <property type="protein sequence ID" value="OAQ65409.1"/>
    <property type="molecule type" value="Genomic_DNA"/>
</dbReference>
<dbReference type="OrthoDB" id="5421290at2759"/>
<evidence type="ECO:0000256" key="1">
    <source>
        <dbReference type="SAM" id="MobiDB-lite"/>
    </source>
</evidence>
<gene>
    <name evidence="3" type="ORF">VFPPC_06507</name>
</gene>
<feature type="region of interest" description="Disordered" evidence="1">
    <location>
        <begin position="141"/>
        <end position="176"/>
    </location>
</feature>
<keyword evidence="2" id="KW-0732">Signal</keyword>
<reference evidence="3 4" key="1">
    <citation type="journal article" date="2016" name="PLoS Pathog.">
        <title>Biosynthesis of antibiotic leucinostatins in bio-control fungus Purpureocillium lilacinum and their inhibition on phytophthora revealed by genome mining.</title>
        <authorList>
            <person name="Wang G."/>
            <person name="Liu Z."/>
            <person name="Lin R."/>
            <person name="Li E."/>
            <person name="Mao Z."/>
            <person name="Ling J."/>
            <person name="Yang Y."/>
            <person name="Yin W.B."/>
            <person name="Xie B."/>
        </authorList>
    </citation>
    <scope>NUCLEOTIDE SEQUENCE [LARGE SCALE GENOMIC DNA]</scope>
    <source>
        <strain evidence="3">170</strain>
    </source>
</reference>
<dbReference type="Proteomes" id="UP000078397">
    <property type="component" value="Unassembled WGS sequence"/>
</dbReference>
<proteinExistence type="predicted"/>
<feature type="chain" id="PRO_5008101779" evidence="2">
    <location>
        <begin position="28"/>
        <end position="196"/>
    </location>
</feature>